<dbReference type="Gene3D" id="3.30.200.20">
    <property type="entry name" value="Phosphorylase Kinase, domain 1"/>
    <property type="match status" value="1"/>
</dbReference>
<evidence type="ECO:0000256" key="12">
    <source>
        <dbReference type="ARBA" id="ARBA00022777"/>
    </source>
</evidence>
<evidence type="ECO:0000256" key="13">
    <source>
        <dbReference type="ARBA" id="ARBA00022840"/>
    </source>
</evidence>
<comment type="caution">
    <text evidence="22">The sequence shown here is derived from an EMBL/GenBank/DDBJ whole genome shotgun (WGS) entry which is preliminary data.</text>
</comment>
<keyword evidence="17" id="KW-0675">Receptor</keyword>
<protein>
    <recommendedName>
        <fullName evidence="3">non-specific serine/threonine protein kinase</fullName>
        <ecNumber evidence="3">2.7.11.1</ecNumber>
    </recommendedName>
</protein>
<dbReference type="GO" id="GO:0004674">
    <property type="term" value="F:protein serine/threonine kinase activity"/>
    <property type="evidence" value="ECO:0007669"/>
    <property type="project" value="UniProtKB-KW"/>
</dbReference>
<keyword evidence="5" id="KW-0245">EGF-like domain</keyword>
<dbReference type="Proteomes" id="UP001314170">
    <property type="component" value="Unassembled WGS sequence"/>
</dbReference>
<keyword evidence="16" id="KW-1015">Disulfide bond</keyword>
<dbReference type="SUPFAM" id="SSF49870">
    <property type="entry name" value="Osmotin, thaumatin-like protein"/>
    <property type="match status" value="1"/>
</dbReference>
<comment type="catalytic activity">
    <reaction evidence="19">
        <text>L-threonyl-[protein] + ATP = O-phospho-L-threonyl-[protein] + ADP + H(+)</text>
        <dbReference type="Rhea" id="RHEA:46608"/>
        <dbReference type="Rhea" id="RHEA-COMP:11060"/>
        <dbReference type="Rhea" id="RHEA-COMP:11605"/>
        <dbReference type="ChEBI" id="CHEBI:15378"/>
        <dbReference type="ChEBI" id="CHEBI:30013"/>
        <dbReference type="ChEBI" id="CHEBI:30616"/>
        <dbReference type="ChEBI" id="CHEBI:61977"/>
        <dbReference type="ChEBI" id="CHEBI:456216"/>
        <dbReference type="EC" id="2.7.11.1"/>
    </reaction>
</comment>
<keyword evidence="12" id="KW-0418">Kinase</keyword>
<evidence type="ECO:0000256" key="18">
    <source>
        <dbReference type="ARBA" id="ARBA00023180"/>
    </source>
</evidence>
<evidence type="ECO:0000256" key="11">
    <source>
        <dbReference type="ARBA" id="ARBA00022741"/>
    </source>
</evidence>
<dbReference type="FunFam" id="2.60.110.10:FF:000004">
    <property type="entry name" value="THAUMATIN-LIKE PROTEIN 1"/>
    <property type="match status" value="1"/>
</dbReference>
<evidence type="ECO:0000256" key="4">
    <source>
        <dbReference type="ARBA" id="ARBA00022527"/>
    </source>
</evidence>
<evidence type="ECO:0000256" key="14">
    <source>
        <dbReference type="ARBA" id="ARBA00022989"/>
    </source>
</evidence>
<sequence length="601" mass="66631">MVLLAGVVSTTITISNKCNYTVWPAIHTSEPLDEDLSTSGFSLKKTESKNITTPDKWTGHLWGRTNCTQDGTGRFSCFTGDCGSGKIQCPRRHGSSPITVAEFKLDFSGELDVIYVSLLNGYNLPLLVVSTDQRCESSGCTVDLKSSCPSSKLMFNGSDGKIAGCRSPCAAYGSSQYCCNGTHNTPDTCKPSSYSRTFKKSCPKAFSYPLDDEMTGSLCVSMHYHVTFCPGVTVSGLLIISSVVILILRAKWCWKSEKVEQDVEHDHLKQVPGMPLKFSYQELCVATDDFKEILGRGGFGSVFKGKLADGTEISVKRLEKLGQGRSEFLAEAEAIGSLNHFNLVRLIGFCAEKSFRLLVFEYLSSGSLDNWIFTNVQRSFLDWQTRKMIILDIAKGLAYLHEDCRHTIIHLDVKPQNILLDSNFHAKIADFGLFKLIDRDISRAQIPMRGTPGYIAPEWCRSSGSVTVKVDIYSFGIVLLEIVCSRRNVDESQPESAFHLLTTLQKKADQDRVIDMVETSDEYTQGDREEMLRMIKVAAWCLQDDPEKRPLMSTVLKVLEGVMEVDSNINYQFSHALISSSVGNNHVSSAAPLASVLSHPR</sequence>
<keyword evidence="18" id="KW-0325">Glycoprotein</keyword>
<evidence type="ECO:0000256" key="7">
    <source>
        <dbReference type="ARBA" id="ARBA00022679"/>
    </source>
</evidence>
<dbReference type="PANTHER" id="PTHR47976:SF66">
    <property type="entry name" value="G-TYPE LECTIN S-RECEPTOR-LIKE SERINE_THREONINE-PROTEIN KINASE SD2-5"/>
    <property type="match status" value="1"/>
</dbReference>
<dbReference type="InterPro" id="IPR037176">
    <property type="entry name" value="Osmotin/thaumatin-like_sf"/>
</dbReference>
<keyword evidence="7" id="KW-0808">Transferase</keyword>
<evidence type="ECO:0000256" key="6">
    <source>
        <dbReference type="ARBA" id="ARBA00022553"/>
    </source>
</evidence>
<evidence type="ECO:0000256" key="9">
    <source>
        <dbReference type="ARBA" id="ARBA00022729"/>
    </source>
</evidence>
<name>A0AAV1SJ39_9ROSI</name>
<reference evidence="22 23" key="1">
    <citation type="submission" date="2024-01" db="EMBL/GenBank/DDBJ databases">
        <authorList>
            <person name="Waweru B."/>
        </authorList>
    </citation>
    <scope>NUCLEOTIDE SEQUENCE [LARGE SCALE GENOMIC DNA]</scope>
</reference>
<accession>A0AAV1SJ39</accession>
<evidence type="ECO:0000256" key="2">
    <source>
        <dbReference type="ARBA" id="ARBA00010607"/>
    </source>
</evidence>
<dbReference type="PROSITE" id="PS51367">
    <property type="entry name" value="THAUMATIN_2"/>
    <property type="match status" value="1"/>
</dbReference>
<dbReference type="Gene3D" id="2.60.110.10">
    <property type="entry name" value="Thaumatin"/>
    <property type="match status" value="1"/>
</dbReference>
<comment type="similarity">
    <text evidence="2">Belongs to the thaumatin family.</text>
</comment>
<dbReference type="FunFam" id="3.30.200.20:FF:000178">
    <property type="entry name" value="serine/threonine-protein kinase PBS1-like"/>
    <property type="match status" value="1"/>
</dbReference>
<evidence type="ECO:0000256" key="5">
    <source>
        <dbReference type="ARBA" id="ARBA00022536"/>
    </source>
</evidence>
<dbReference type="InterPro" id="IPR011009">
    <property type="entry name" value="Kinase-like_dom_sf"/>
</dbReference>
<dbReference type="InterPro" id="IPR001938">
    <property type="entry name" value="Thaumatin"/>
</dbReference>
<evidence type="ECO:0000256" key="20">
    <source>
        <dbReference type="ARBA" id="ARBA00048679"/>
    </source>
</evidence>
<dbReference type="GO" id="GO:0005524">
    <property type="term" value="F:ATP binding"/>
    <property type="evidence" value="ECO:0007669"/>
    <property type="project" value="UniProtKB-KW"/>
</dbReference>
<evidence type="ECO:0000256" key="3">
    <source>
        <dbReference type="ARBA" id="ARBA00012513"/>
    </source>
</evidence>
<dbReference type="AlphaFoldDB" id="A0AAV1SJ39"/>
<evidence type="ECO:0000256" key="17">
    <source>
        <dbReference type="ARBA" id="ARBA00023170"/>
    </source>
</evidence>
<evidence type="ECO:0000256" key="8">
    <source>
        <dbReference type="ARBA" id="ARBA00022692"/>
    </source>
</evidence>
<evidence type="ECO:0000256" key="15">
    <source>
        <dbReference type="ARBA" id="ARBA00023136"/>
    </source>
</evidence>
<dbReference type="Pfam" id="PF00314">
    <property type="entry name" value="Thaumatin"/>
    <property type="match status" value="1"/>
</dbReference>
<keyword evidence="8" id="KW-0812">Transmembrane</keyword>
<comment type="catalytic activity">
    <reaction evidence="20">
        <text>L-seryl-[protein] + ATP = O-phospho-L-seryl-[protein] + ADP + H(+)</text>
        <dbReference type="Rhea" id="RHEA:17989"/>
        <dbReference type="Rhea" id="RHEA-COMP:9863"/>
        <dbReference type="Rhea" id="RHEA-COMP:11604"/>
        <dbReference type="ChEBI" id="CHEBI:15378"/>
        <dbReference type="ChEBI" id="CHEBI:29999"/>
        <dbReference type="ChEBI" id="CHEBI:30616"/>
        <dbReference type="ChEBI" id="CHEBI:83421"/>
        <dbReference type="ChEBI" id="CHEBI:456216"/>
        <dbReference type="EC" id="2.7.11.1"/>
    </reaction>
</comment>
<dbReference type="EC" id="2.7.11.1" evidence="3"/>
<dbReference type="PROSITE" id="PS00316">
    <property type="entry name" value="THAUMATIN_1"/>
    <property type="match status" value="1"/>
</dbReference>
<keyword evidence="13" id="KW-0067">ATP-binding</keyword>
<keyword evidence="10" id="KW-0430">Lectin</keyword>
<dbReference type="GO" id="GO:0016020">
    <property type="term" value="C:membrane"/>
    <property type="evidence" value="ECO:0007669"/>
    <property type="project" value="UniProtKB-SubCell"/>
</dbReference>
<comment type="subcellular location">
    <subcellularLocation>
        <location evidence="1">Membrane</location>
        <topology evidence="1">Single-pass type I membrane protein</topology>
    </subcellularLocation>
</comment>
<keyword evidence="23" id="KW-1185">Reference proteome</keyword>
<organism evidence="22 23">
    <name type="scientific">Dovyalis caffra</name>
    <dbReference type="NCBI Taxonomy" id="77055"/>
    <lineage>
        <taxon>Eukaryota</taxon>
        <taxon>Viridiplantae</taxon>
        <taxon>Streptophyta</taxon>
        <taxon>Embryophyta</taxon>
        <taxon>Tracheophyta</taxon>
        <taxon>Spermatophyta</taxon>
        <taxon>Magnoliopsida</taxon>
        <taxon>eudicotyledons</taxon>
        <taxon>Gunneridae</taxon>
        <taxon>Pentapetalae</taxon>
        <taxon>rosids</taxon>
        <taxon>fabids</taxon>
        <taxon>Malpighiales</taxon>
        <taxon>Salicaceae</taxon>
        <taxon>Flacourtieae</taxon>
        <taxon>Dovyalis</taxon>
    </lineage>
</organism>
<dbReference type="SMART" id="SM00220">
    <property type="entry name" value="S_TKc"/>
    <property type="match status" value="1"/>
</dbReference>
<gene>
    <name evidence="22" type="ORF">DCAF_LOCUS23758</name>
</gene>
<evidence type="ECO:0000259" key="21">
    <source>
        <dbReference type="PROSITE" id="PS50011"/>
    </source>
</evidence>
<keyword evidence="6" id="KW-0597">Phosphoprotein</keyword>
<feature type="domain" description="Protein kinase" evidence="21">
    <location>
        <begin position="288"/>
        <end position="578"/>
    </location>
</feature>
<dbReference type="InterPro" id="IPR000719">
    <property type="entry name" value="Prot_kinase_dom"/>
</dbReference>
<dbReference type="EMBL" id="CAWUPB010001184">
    <property type="protein sequence ID" value="CAK7351247.1"/>
    <property type="molecule type" value="Genomic_DNA"/>
</dbReference>
<keyword evidence="15" id="KW-0472">Membrane</keyword>
<dbReference type="InterPro" id="IPR017949">
    <property type="entry name" value="Thaumatin_CS"/>
</dbReference>
<dbReference type="InterPro" id="IPR008271">
    <property type="entry name" value="Ser/Thr_kinase_AS"/>
</dbReference>
<evidence type="ECO:0000256" key="16">
    <source>
        <dbReference type="ARBA" id="ARBA00023157"/>
    </source>
</evidence>
<evidence type="ECO:0000256" key="10">
    <source>
        <dbReference type="ARBA" id="ARBA00022734"/>
    </source>
</evidence>
<dbReference type="FunFam" id="1.10.510.10:FF:000248">
    <property type="entry name" value="S-receptor-like kinase 5"/>
    <property type="match status" value="1"/>
</dbReference>
<evidence type="ECO:0000313" key="22">
    <source>
        <dbReference type="EMBL" id="CAK7351247.1"/>
    </source>
</evidence>
<dbReference type="PROSITE" id="PS50011">
    <property type="entry name" value="PROTEIN_KINASE_DOM"/>
    <property type="match status" value="1"/>
</dbReference>
<proteinExistence type="inferred from homology"/>
<evidence type="ECO:0000256" key="19">
    <source>
        <dbReference type="ARBA" id="ARBA00047899"/>
    </source>
</evidence>
<keyword evidence="9" id="KW-0732">Signal</keyword>
<dbReference type="CDD" id="cd14066">
    <property type="entry name" value="STKc_IRAK"/>
    <property type="match status" value="1"/>
</dbReference>
<dbReference type="GO" id="GO:0030246">
    <property type="term" value="F:carbohydrate binding"/>
    <property type="evidence" value="ECO:0007669"/>
    <property type="project" value="UniProtKB-KW"/>
</dbReference>
<dbReference type="SMART" id="SM00205">
    <property type="entry name" value="THN"/>
    <property type="match status" value="1"/>
</dbReference>
<dbReference type="PRINTS" id="PR00347">
    <property type="entry name" value="THAUMATIN"/>
</dbReference>
<keyword evidence="14" id="KW-1133">Transmembrane helix</keyword>
<dbReference type="Gene3D" id="1.10.510.10">
    <property type="entry name" value="Transferase(Phosphotransferase) domain 1"/>
    <property type="match status" value="1"/>
</dbReference>
<dbReference type="PROSITE" id="PS00108">
    <property type="entry name" value="PROTEIN_KINASE_ST"/>
    <property type="match status" value="1"/>
</dbReference>
<dbReference type="PANTHER" id="PTHR47976">
    <property type="entry name" value="G-TYPE LECTIN S-RECEPTOR-LIKE SERINE/THREONINE-PROTEIN KINASE SD2-5"/>
    <property type="match status" value="1"/>
</dbReference>
<dbReference type="InterPro" id="IPR051343">
    <property type="entry name" value="G-type_lectin_kinases/EP1-like"/>
</dbReference>
<evidence type="ECO:0000256" key="1">
    <source>
        <dbReference type="ARBA" id="ARBA00004479"/>
    </source>
</evidence>
<keyword evidence="11" id="KW-0547">Nucleotide-binding</keyword>
<evidence type="ECO:0000313" key="23">
    <source>
        <dbReference type="Proteomes" id="UP001314170"/>
    </source>
</evidence>
<keyword evidence="4" id="KW-0723">Serine/threonine-protein kinase</keyword>
<dbReference type="Pfam" id="PF00069">
    <property type="entry name" value="Pkinase"/>
    <property type="match status" value="1"/>
</dbReference>
<dbReference type="SUPFAM" id="SSF56112">
    <property type="entry name" value="Protein kinase-like (PK-like)"/>
    <property type="match status" value="1"/>
</dbReference>